<feature type="chain" id="PRO_5046645284" evidence="2">
    <location>
        <begin position="28"/>
        <end position="965"/>
    </location>
</feature>
<accession>A0ABZ0SK06</accession>
<dbReference type="InterPro" id="IPR008979">
    <property type="entry name" value="Galactose-bd-like_sf"/>
</dbReference>
<keyword evidence="2" id="KW-0732">Signal</keyword>
<dbReference type="Proteomes" id="UP001323798">
    <property type="component" value="Chromosome"/>
</dbReference>
<evidence type="ECO:0000313" key="5">
    <source>
        <dbReference type="Proteomes" id="UP001323798"/>
    </source>
</evidence>
<dbReference type="InterPro" id="IPR000421">
    <property type="entry name" value="FA58C"/>
</dbReference>
<name>A0ABZ0SK06_9MICO</name>
<evidence type="ECO:0000313" key="4">
    <source>
        <dbReference type="EMBL" id="WPR89714.1"/>
    </source>
</evidence>
<reference evidence="4 5" key="1">
    <citation type="submission" date="2023-11" db="EMBL/GenBank/DDBJ databases">
        <title>Genome sequence of Microbacterium rhizosphaerae KACC 19337.</title>
        <authorList>
            <person name="Choi H."/>
            <person name="Kim S."/>
            <person name="Kim Y."/>
            <person name="Kwon S.-W."/>
            <person name="Heo J."/>
        </authorList>
    </citation>
    <scope>NUCLEOTIDE SEQUENCE [LARGE SCALE GENOMIC DNA]</scope>
    <source>
        <strain evidence="4 5">KACC 19337</strain>
    </source>
</reference>
<evidence type="ECO:0000259" key="3">
    <source>
        <dbReference type="PROSITE" id="PS50022"/>
    </source>
</evidence>
<dbReference type="Pfam" id="PF00754">
    <property type="entry name" value="F5_F8_type_C"/>
    <property type="match status" value="1"/>
</dbReference>
<dbReference type="PROSITE" id="PS50022">
    <property type="entry name" value="FA58C_3"/>
    <property type="match status" value="1"/>
</dbReference>
<evidence type="ECO:0000256" key="2">
    <source>
        <dbReference type="SAM" id="SignalP"/>
    </source>
</evidence>
<dbReference type="InterPro" id="IPR008928">
    <property type="entry name" value="6-hairpin_glycosidase_sf"/>
</dbReference>
<evidence type="ECO:0000256" key="1">
    <source>
        <dbReference type="SAM" id="MobiDB-lite"/>
    </source>
</evidence>
<sequence length="965" mass="103644">MRRRSTGALAAGVLAVAVLTAPAAASAAQPGATSEPGVQQDAATGTTTITGGGLTMTLATKGEAAITSLRQNGSELLSAGLFSSAQLHVDGSTLDSRHLAADPKVSARGTQVDVAFTLSNGALSIDETWHVVARADGIDVSSQRTYDWKESTDTAITHNGQLDVGWARVFDDIRRPEDGGNLPIGNAYTGANGFYLSKPNDRYGVEEGTFVMLANSRSEALAVTASSDRHLATEFAYTGDGNTYQETQVSADPTWTYTAGTPASGLVYGGHSSNATSALIYSPVSIPQGQQDSVSFHFASTDAAAYTGLNATINGVADTRALSSLLNEFGRSGIIDKGYGMSTVGLEYPGVGPYDMVYADRTVLGLYDPATTASQQNLLTYFKDNAQQSTGHMKGRSFHRDTTWTANQLFDADPAYALSVSDMYQYGGDRTWLDAMRGSVESALGYMMTSQYVAGDGLFRNDTVSCTKLAGLREWNDAYYVKYESAYINELMYGALTAWGALERDVYHDAEKAASYLDTAAAIKARFNRSTTDGGLWDDKTGMFAYWRCPDGTTQGATEHTQINLQAITYGLVDLPRAQQILHGIDKAVAQNHLALIPQNFIPMKANVEDWTGDHFQTGLEDGAVYPFMTEEYMRAAALVGERDTSLAYLDNTLARYTKDGFNGFSFVDWQLRPHTGEAWFPSNANGAAGLFSDVLGIQPTASGVTIAPNIPAKMNGTSVTRTIHANDTLTVRYNSELSQTVMYRGAGDVTLQWSGQEPGRTYTVRDEDHAVSATADAFGIVRYTYTPHGVRTIALSDGSTSGYVVPDDVPTDLALHAVVTSSSSLEDGSYSAATVTDGDLFSADRTWGWSSSSDTGENHSEWVTVDLGKAQQVGSVELDQRDYDLKDVGTGFPVDFTVETSVDGVTWSPGVAQTGYAKPASYQGQSFSFDARSARYVRVTGTNLRPDSGQYRMQFAEIQVFGQQ</sequence>
<feature type="signal peptide" evidence="2">
    <location>
        <begin position="1"/>
        <end position="27"/>
    </location>
</feature>
<protein>
    <submittedName>
        <fullName evidence="4">Discoidin domain-containing protein</fullName>
    </submittedName>
</protein>
<feature type="region of interest" description="Disordered" evidence="1">
    <location>
        <begin position="27"/>
        <end position="50"/>
    </location>
</feature>
<dbReference type="SUPFAM" id="SSF49785">
    <property type="entry name" value="Galactose-binding domain-like"/>
    <property type="match status" value="1"/>
</dbReference>
<feature type="domain" description="F5/8 type C" evidence="3">
    <location>
        <begin position="793"/>
        <end position="964"/>
    </location>
</feature>
<dbReference type="Gene3D" id="2.60.120.260">
    <property type="entry name" value="Galactose-binding domain-like"/>
    <property type="match status" value="1"/>
</dbReference>
<dbReference type="Gene3D" id="1.50.10.10">
    <property type="match status" value="1"/>
</dbReference>
<dbReference type="SUPFAM" id="SSF48208">
    <property type="entry name" value="Six-hairpin glycosidases"/>
    <property type="match status" value="1"/>
</dbReference>
<gene>
    <name evidence="4" type="ORF">SM116_00040</name>
</gene>
<dbReference type="RefSeq" id="WP_320942428.1">
    <property type="nucleotide sequence ID" value="NZ_BAABEU010000003.1"/>
</dbReference>
<dbReference type="EMBL" id="CP139368">
    <property type="protein sequence ID" value="WPR89714.1"/>
    <property type="molecule type" value="Genomic_DNA"/>
</dbReference>
<dbReference type="InterPro" id="IPR012341">
    <property type="entry name" value="6hp_glycosidase-like_sf"/>
</dbReference>
<proteinExistence type="predicted"/>
<organism evidence="4 5">
    <name type="scientific">Microbacterium rhizosphaerae</name>
    <dbReference type="NCBI Taxonomy" id="1678237"/>
    <lineage>
        <taxon>Bacteria</taxon>
        <taxon>Bacillati</taxon>
        <taxon>Actinomycetota</taxon>
        <taxon>Actinomycetes</taxon>
        <taxon>Micrococcales</taxon>
        <taxon>Microbacteriaceae</taxon>
        <taxon>Microbacterium</taxon>
    </lineage>
</organism>
<keyword evidence="5" id="KW-1185">Reference proteome</keyword>